<feature type="domain" description="Signal transduction histidine kinase subgroup 3 dimerisation and phosphoacceptor" evidence="6">
    <location>
        <begin position="235"/>
        <end position="301"/>
    </location>
</feature>
<keyword evidence="3" id="KW-0902">Two-component regulatory system</keyword>
<dbReference type="Pfam" id="PF07730">
    <property type="entry name" value="HisKA_3"/>
    <property type="match status" value="1"/>
</dbReference>
<dbReference type="PANTHER" id="PTHR24421:SF63">
    <property type="entry name" value="SENSOR HISTIDINE KINASE DESK"/>
    <property type="match status" value="1"/>
</dbReference>
<keyword evidence="5" id="KW-1133">Transmembrane helix</keyword>
<evidence type="ECO:0000256" key="1">
    <source>
        <dbReference type="ARBA" id="ARBA00022679"/>
    </source>
</evidence>
<comment type="caution">
    <text evidence="7">The sequence shown here is derived from an EMBL/GenBank/DDBJ whole genome shotgun (WGS) entry which is preliminary data.</text>
</comment>
<dbReference type="SUPFAM" id="SSF55874">
    <property type="entry name" value="ATPase domain of HSP90 chaperone/DNA topoisomerase II/histidine kinase"/>
    <property type="match status" value="1"/>
</dbReference>
<dbReference type="CDD" id="cd16917">
    <property type="entry name" value="HATPase_UhpB-NarQ-NarX-like"/>
    <property type="match status" value="1"/>
</dbReference>
<dbReference type="GO" id="GO:0000155">
    <property type="term" value="F:phosphorelay sensor kinase activity"/>
    <property type="evidence" value="ECO:0007669"/>
    <property type="project" value="InterPro"/>
</dbReference>
<dbReference type="Gene3D" id="1.20.5.1930">
    <property type="match status" value="1"/>
</dbReference>
<keyword evidence="2 7" id="KW-0418">Kinase</keyword>
<feature type="transmembrane region" description="Helical" evidence="5">
    <location>
        <begin position="113"/>
        <end position="130"/>
    </location>
</feature>
<dbReference type="EMBL" id="VKAC01000013">
    <property type="protein sequence ID" value="TXR52588.1"/>
    <property type="molecule type" value="Genomic_DNA"/>
</dbReference>
<keyword evidence="8" id="KW-1185">Reference proteome</keyword>
<dbReference type="GO" id="GO:0046983">
    <property type="term" value="F:protein dimerization activity"/>
    <property type="evidence" value="ECO:0007669"/>
    <property type="project" value="InterPro"/>
</dbReference>
<sequence>MQHAGRVSTDTRDGRGAPPRGPVTDRVPPWWRSPRVWWASLDQVQRVEVYTAQVLYWLGAVPPLLLLVLTRGSGPAWQTALVVGLSVAQGVAAFVVLRAGVEPHWRAQQRPGLVALAVSTAALLATAPLVPTAASLSGSPRQAVVAYSVMFSPAAVAVVHRRAGWLVPVFAGLAVGAAALLGGQPPLVVLTTGAFTVLGSAFIVMTLRLSVWLLDVVRQLAGAQGDRARLAVAEERLRFARDLHDVVGRDLSAIALKSEVVARLAERGRPEAAAEALAVRELAQSSLAEVRAVVRGHRRADLDVELSGARALLASAGVGCELRVEPGAVAALAPAAQEALAWAVREAVTNVVRHARARECSLSLAVVEGTAVLVVRNDDDGGASPVRPGAGLTGLRERLEARGGSLEVRREPGRVVLTATVLVSPDEGSHPVDQEARA</sequence>
<evidence type="ECO:0000256" key="5">
    <source>
        <dbReference type="SAM" id="Phobius"/>
    </source>
</evidence>
<evidence type="ECO:0000313" key="7">
    <source>
        <dbReference type="EMBL" id="TXR52588.1"/>
    </source>
</evidence>
<dbReference type="AlphaFoldDB" id="A0A5C8Z5X4"/>
<proteinExistence type="predicted"/>
<evidence type="ECO:0000313" key="8">
    <source>
        <dbReference type="Proteomes" id="UP000321234"/>
    </source>
</evidence>
<dbReference type="GO" id="GO:0016020">
    <property type="term" value="C:membrane"/>
    <property type="evidence" value="ECO:0007669"/>
    <property type="project" value="InterPro"/>
</dbReference>
<dbReference type="Gene3D" id="3.30.565.10">
    <property type="entry name" value="Histidine kinase-like ATPase, C-terminal domain"/>
    <property type="match status" value="1"/>
</dbReference>
<dbReference type="PANTHER" id="PTHR24421">
    <property type="entry name" value="NITRATE/NITRITE SENSOR PROTEIN NARX-RELATED"/>
    <property type="match status" value="1"/>
</dbReference>
<gene>
    <name evidence="7" type="ORF">FMM08_19335</name>
</gene>
<keyword evidence="5" id="KW-0812">Transmembrane</keyword>
<keyword evidence="5" id="KW-0472">Membrane</keyword>
<dbReference type="InterPro" id="IPR011712">
    <property type="entry name" value="Sig_transdc_His_kin_sub3_dim/P"/>
</dbReference>
<feature type="transmembrane region" description="Helical" evidence="5">
    <location>
        <begin position="54"/>
        <end position="74"/>
    </location>
</feature>
<dbReference type="OrthoDB" id="5241784at2"/>
<reference evidence="7 8" key="1">
    <citation type="submission" date="2019-07" db="EMBL/GenBank/DDBJ databases">
        <title>Quadrisphaera sp. strain DD2A genome sequencing and assembly.</title>
        <authorList>
            <person name="Kim I."/>
        </authorList>
    </citation>
    <scope>NUCLEOTIDE SEQUENCE [LARGE SCALE GENOMIC DNA]</scope>
    <source>
        <strain evidence="7 8">DD2A</strain>
    </source>
</reference>
<feature type="transmembrane region" description="Helical" evidence="5">
    <location>
        <begin position="142"/>
        <end position="159"/>
    </location>
</feature>
<name>A0A5C8Z5X4_9ACTN</name>
<accession>A0A5C8Z5X4</accession>
<keyword evidence="1" id="KW-0808">Transferase</keyword>
<feature type="transmembrane region" description="Helical" evidence="5">
    <location>
        <begin position="164"/>
        <end position="181"/>
    </location>
</feature>
<dbReference type="InterPro" id="IPR036890">
    <property type="entry name" value="HATPase_C_sf"/>
</dbReference>
<organism evidence="7 8">
    <name type="scientific">Quadrisphaera setariae</name>
    <dbReference type="NCBI Taxonomy" id="2593304"/>
    <lineage>
        <taxon>Bacteria</taxon>
        <taxon>Bacillati</taxon>
        <taxon>Actinomycetota</taxon>
        <taxon>Actinomycetes</taxon>
        <taxon>Kineosporiales</taxon>
        <taxon>Kineosporiaceae</taxon>
        <taxon>Quadrisphaera</taxon>
    </lineage>
</organism>
<feature type="transmembrane region" description="Helical" evidence="5">
    <location>
        <begin position="80"/>
        <end position="101"/>
    </location>
</feature>
<dbReference type="InterPro" id="IPR050482">
    <property type="entry name" value="Sensor_HK_TwoCompSys"/>
</dbReference>
<dbReference type="Proteomes" id="UP000321234">
    <property type="component" value="Unassembled WGS sequence"/>
</dbReference>
<evidence type="ECO:0000256" key="2">
    <source>
        <dbReference type="ARBA" id="ARBA00022777"/>
    </source>
</evidence>
<evidence type="ECO:0000256" key="3">
    <source>
        <dbReference type="ARBA" id="ARBA00023012"/>
    </source>
</evidence>
<feature type="region of interest" description="Disordered" evidence="4">
    <location>
        <begin position="1"/>
        <end position="26"/>
    </location>
</feature>
<evidence type="ECO:0000256" key="4">
    <source>
        <dbReference type="SAM" id="MobiDB-lite"/>
    </source>
</evidence>
<feature type="transmembrane region" description="Helical" evidence="5">
    <location>
        <begin position="187"/>
        <end position="209"/>
    </location>
</feature>
<evidence type="ECO:0000259" key="6">
    <source>
        <dbReference type="Pfam" id="PF07730"/>
    </source>
</evidence>
<protein>
    <submittedName>
        <fullName evidence="7">Sensor histidine kinase</fullName>
    </submittedName>
</protein>